<name>A0A9Q3WL99_9RHOB</name>
<evidence type="ECO:0000313" key="3">
    <source>
        <dbReference type="Proteomes" id="UP000813672"/>
    </source>
</evidence>
<evidence type="ECO:0000256" key="1">
    <source>
        <dbReference type="SAM" id="Phobius"/>
    </source>
</evidence>
<protein>
    <submittedName>
        <fullName evidence="2">DUF4153 domain-containing protein</fullName>
    </submittedName>
</protein>
<reference evidence="2" key="1">
    <citation type="journal article" date="2021" name="Environ. Microbiol.">
        <title>Cryptic niche differentiation of novel sediment ecotypes of Rugeria pomeroyi correlates with nitrate respiration.</title>
        <authorList>
            <person name="Lin X."/>
            <person name="McNichol J."/>
            <person name="Chu X."/>
            <person name="Qian Y."/>
            <person name="Luo H."/>
        </authorList>
    </citation>
    <scope>NUCLEOTIDE SEQUENCE</scope>
    <source>
        <strain evidence="2">SZCCDBB064</strain>
    </source>
</reference>
<feature type="transmembrane region" description="Helical" evidence="1">
    <location>
        <begin position="316"/>
        <end position="337"/>
    </location>
</feature>
<keyword evidence="1" id="KW-0472">Membrane</keyword>
<feature type="transmembrane region" description="Helical" evidence="1">
    <location>
        <begin position="142"/>
        <end position="163"/>
    </location>
</feature>
<evidence type="ECO:0000313" key="2">
    <source>
        <dbReference type="EMBL" id="MCE8537593.1"/>
    </source>
</evidence>
<proteinExistence type="predicted"/>
<accession>A0A9Q3WL99</accession>
<feature type="transmembrane region" description="Helical" evidence="1">
    <location>
        <begin position="70"/>
        <end position="89"/>
    </location>
</feature>
<dbReference type="Proteomes" id="UP000813672">
    <property type="component" value="Unassembled WGS sequence"/>
</dbReference>
<feature type="transmembrane region" description="Helical" evidence="1">
    <location>
        <begin position="287"/>
        <end position="304"/>
    </location>
</feature>
<dbReference type="RefSeq" id="WP_234219476.1">
    <property type="nucleotide sequence ID" value="NZ_JAGQAF010000004.1"/>
</dbReference>
<feature type="transmembrane region" description="Helical" evidence="1">
    <location>
        <begin position="349"/>
        <end position="369"/>
    </location>
</feature>
<feature type="transmembrane region" description="Helical" evidence="1">
    <location>
        <begin position="101"/>
        <end position="121"/>
    </location>
</feature>
<organism evidence="2 3">
    <name type="scientific">Ruegeria pomeroyi</name>
    <dbReference type="NCBI Taxonomy" id="89184"/>
    <lineage>
        <taxon>Bacteria</taxon>
        <taxon>Pseudomonadati</taxon>
        <taxon>Pseudomonadota</taxon>
        <taxon>Alphaproteobacteria</taxon>
        <taxon>Rhodobacterales</taxon>
        <taxon>Roseobacteraceae</taxon>
        <taxon>Ruegeria</taxon>
    </lineage>
</organism>
<comment type="caution">
    <text evidence="2">The sequence shown here is derived from an EMBL/GenBank/DDBJ whole genome shotgun (WGS) entry which is preliminary data.</text>
</comment>
<keyword evidence="1" id="KW-0812">Transmembrane</keyword>
<sequence length="591" mass="63225">MTDLDVTVAIRDRLAQAAAGTLAALALWALAEVWGREVLPERVWLCLLSLVLVQSGATLALAGPVGLLRGAVMSLWLSLPATLLTWSVASRFDPASRLLQHPQLVLALAGFVFVALPFLVVRAEGRGRMLDYASLFAATWETALRFVLAWVFVGLFWGVLLLSDALLDLVGVGVIDRILEEGVLFYALSGAVLGFALAVIHEARSRVSPYPVLRLLRLLLPVLLTVMVLFLAALPLRGLSGLFGDLSSAAILLATAAAAITLISTALDRDEAHAVNSPGLRSSTRALAILLPVPIALAVWALGIRVTGYGWTPARLFAALSAGLMAIYGLGYCLLALRGGDWTARLRRFNVTMAVLLLVASALWLTPLLDSLRISTASQVARYAEARAERGELPIWEMTHDWGRAGQAGLEQLRQLAIAQEDAGLIRALERAREVDSRYLFETPELPLTEDLVPGLVARMQVRPDGAGLSAADLAGIPQHELQSWRDGCARPLPDGRPGCALIRGAFSPAVAAEDQAIVLFLDELGRVRATHLRRNAAGDLFLRPAGDPRQSGGLSAAPELLMQALDGGFAIVPSGQQALEIDGMLISPRD</sequence>
<feature type="transmembrane region" description="Helical" evidence="1">
    <location>
        <begin position="12"/>
        <end position="30"/>
    </location>
</feature>
<dbReference type="EMBL" id="JAGQAF010000004">
    <property type="protein sequence ID" value="MCE8537593.1"/>
    <property type="molecule type" value="Genomic_DNA"/>
</dbReference>
<feature type="transmembrane region" description="Helical" evidence="1">
    <location>
        <begin position="183"/>
        <end position="203"/>
    </location>
</feature>
<dbReference type="InterPro" id="IPR025291">
    <property type="entry name" value="DUF4153"/>
</dbReference>
<gene>
    <name evidence="2" type="ORF">KBY27_08990</name>
</gene>
<dbReference type="AlphaFoldDB" id="A0A9Q3WL99"/>
<keyword evidence="1" id="KW-1133">Transmembrane helix</keyword>
<feature type="transmembrane region" description="Helical" evidence="1">
    <location>
        <begin position="42"/>
        <end position="63"/>
    </location>
</feature>
<dbReference type="Pfam" id="PF13687">
    <property type="entry name" value="DUF4153"/>
    <property type="match status" value="1"/>
</dbReference>
<feature type="transmembrane region" description="Helical" evidence="1">
    <location>
        <begin position="215"/>
        <end position="234"/>
    </location>
</feature>
<feature type="transmembrane region" description="Helical" evidence="1">
    <location>
        <begin position="246"/>
        <end position="267"/>
    </location>
</feature>